<reference evidence="2 3" key="1">
    <citation type="journal article" date="2016" name="Nat. Commun.">
        <title>Thousands of microbial genomes shed light on interconnected biogeochemical processes in an aquifer system.</title>
        <authorList>
            <person name="Anantharaman K."/>
            <person name="Brown C.T."/>
            <person name="Hug L.A."/>
            <person name="Sharon I."/>
            <person name="Castelle C.J."/>
            <person name="Probst A.J."/>
            <person name="Thomas B.C."/>
            <person name="Singh A."/>
            <person name="Wilkins M.J."/>
            <person name="Karaoz U."/>
            <person name="Brodie E.L."/>
            <person name="Williams K.H."/>
            <person name="Hubbard S.S."/>
            <person name="Banfield J.F."/>
        </authorList>
    </citation>
    <scope>NUCLEOTIDE SEQUENCE [LARGE SCALE GENOMIC DNA]</scope>
</reference>
<evidence type="ECO:0000313" key="2">
    <source>
        <dbReference type="EMBL" id="OGZ98628.1"/>
    </source>
</evidence>
<organism evidence="2 3">
    <name type="scientific">Candidatus Sungbacteria bacterium RIFCSPHIGHO2_02_FULL_47_11</name>
    <dbReference type="NCBI Taxonomy" id="1802270"/>
    <lineage>
        <taxon>Bacteria</taxon>
        <taxon>Candidatus Sungiibacteriota</taxon>
    </lineage>
</organism>
<evidence type="ECO:0000313" key="3">
    <source>
        <dbReference type="Proteomes" id="UP000179023"/>
    </source>
</evidence>
<keyword evidence="1" id="KW-1133">Transmembrane helix</keyword>
<keyword evidence="1" id="KW-0812">Transmembrane</keyword>
<gene>
    <name evidence="2" type="ORF">A3C07_00010</name>
</gene>
<feature type="transmembrane region" description="Helical" evidence="1">
    <location>
        <begin position="6"/>
        <end position="28"/>
    </location>
</feature>
<accession>A0A1G2KJR0</accession>
<sequence length="59" mass="6737">MWDNLLFINSLIWVCTSVYFVYSIGAAILKWDIRIFLGGLGLFLLSLIVQIILAGLKKY</sequence>
<proteinExistence type="predicted"/>
<dbReference type="Proteomes" id="UP000179023">
    <property type="component" value="Unassembled WGS sequence"/>
</dbReference>
<protein>
    <submittedName>
        <fullName evidence="2">Uncharacterized protein</fullName>
    </submittedName>
</protein>
<dbReference type="EMBL" id="MHQI01000061">
    <property type="protein sequence ID" value="OGZ98628.1"/>
    <property type="molecule type" value="Genomic_DNA"/>
</dbReference>
<dbReference type="STRING" id="1802270.A3C07_00010"/>
<evidence type="ECO:0000256" key="1">
    <source>
        <dbReference type="SAM" id="Phobius"/>
    </source>
</evidence>
<comment type="caution">
    <text evidence="2">The sequence shown here is derived from an EMBL/GenBank/DDBJ whole genome shotgun (WGS) entry which is preliminary data.</text>
</comment>
<keyword evidence="1" id="KW-0472">Membrane</keyword>
<name>A0A1G2KJR0_9BACT</name>
<dbReference type="AlphaFoldDB" id="A0A1G2KJR0"/>
<feature type="transmembrane region" description="Helical" evidence="1">
    <location>
        <begin position="35"/>
        <end position="56"/>
    </location>
</feature>